<dbReference type="Proteomes" id="UP000789738">
    <property type="component" value="Unassembled WGS sequence"/>
</dbReference>
<dbReference type="EMBL" id="CAKJVE010000005">
    <property type="protein sequence ID" value="CAG9713744.1"/>
    <property type="molecule type" value="Genomic_DNA"/>
</dbReference>
<evidence type="ECO:0000313" key="2">
    <source>
        <dbReference type="EMBL" id="CAG9702369.1"/>
    </source>
</evidence>
<evidence type="ECO:0000313" key="3">
    <source>
        <dbReference type="EMBL" id="CAG9702379.1"/>
    </source>
</evidence>
<comment type="caution">
    <text evidence="3">The sequence shown here is derived from an EMBL/GenBank/DDBJ whole genome shotgun (WGS) entry which is preliminary data.</text>
</comment>
<dbReference type="EMBL" id="CAKJVE010000006">
    <property type="protein sequence ID" value="CAG9713854.1"/>
    <property type="molecule type" value="Genomic_DNA"/>
</dbReference>
<sequence length="78" mass="9392">MSMGNPVVKTEGRTYTPLWESGSAVFSDRTLAEGKRKIKNFYYIVRWYRNVNLSFWTNESNKQRNRKKCNCIKCIYKW</sequence>
<dbReference type="EMBL" id="CAKJVE010000003">
    <property type="protein sequence ID" value="CAG9702379.1"/>
    <property type="molecule type" value="Genomic_DNA"/>
</dbReference>
<reference evidence="3" key="1">
    <citation type="submission" date="2021-10" db="EMBL/GenBank/DDBJ databases">
        <authorList>
            <person name="Mesa V."/>
        </authorList>
    </citation>
    <scope>NUCLEOTIDE SEQUENCE</scope>
    <source>
        <strain evidence="3">CC3_PB</strain>
    </source>
</reference>
<evidence type="ECO:0000313" key="9">
    <source>
        <dbReference type="Proteomes" id="UP000789738"/>
    </source>
</evidence>
<evidence type="ECO:0000313" key="8">
    <source>
        <dbReference type="EMBL" id="CAG9713854.1"/>
    </source>
</evidence>
<evidence type="ECO:0000313" key="7">
    <source>
        <dbReference type="EMBL" id="CAG9713842.1"/>
    </source>
</evidence>
<proteinExistence type="predicted"/>
<gene>
    <name evidence="1" type="ORF">CNEO_30014</name>
    <name evidence="2" type="ORF">CNEO_30023</name>
    <name evidence="3" type="ORF">CNEO_30033</name>
    <name evidence="4" type="ORF">CNEO_50039</name>
    <name evidence="5" type="ORF">CNEO_50049</name>
    <name evidence="6" type="ORF">CNEO_50063</name>
    <name evidence="7" type="ORF">CNEO_60029</name>
    <name evidence="8" type="ORF">CNEO_60041</name>
</gene>
<evidence type="ECO:0000313" key="5">
    <source>
        <dbReference type="EMBL" id="CAG9713754.1"/>
    </source>
</evidence>
<organism evidence="3 9">
    <name type="scientific">Clostridium neonatale</name>
    <dbReference type="NCBI Taxonomy" id="137838"/>
    <lineage>
        <taxon>Bacteria</taxon>
        <taxon>Bacillati</taxon>
        <taxon>Bacillota</taxon>
        <taxon>Clostridia</taxon>
        <taxon>Eubacteriales</taxon>
        <taxon>Clostridiaceae</taxon>
        <taxon>Clostridium</taxon>
    </lineage>
</organism>
<protein>
    <submittedName>
        <fullName evidence="3">Uncharacterized protein</fullName>
    </submittedName>
</protein>
<dbReference type="EMBL" id="CAKJVE010000003">
    <property type="protein sequence ID" value="CAG9702369.1"/>
    <property type="molecule type" value="Genomic_DNA"/>
</dbReference>
<accession>A0AA86MHD7</accession>
<dbReference type="EMBL" id="CAKJVE010000003">
    <property type="protein sequence ID" value="CAG9702360.1"/>
    <property type="molecule type" value="Genomic_DNA"/>
</dbReference>
<dbReference type="EMBL" id="CAKJVE010000006">
    <property type="protein sequence ID" value="CAG9713842.1"/>
    <property type="molecule type" value="Genomic_DNA"/>
</dbReference>
<evidence type="ECO:0000313" key="1">
    <source>
        <dbReference type="EMBL" id="CAG9702360.1"/>
    </source>
</evidence>
<dbReference type="AlphaFoldDB" id="A0AA86MHD7"/>
<evidence type="ECO:0000313" key="4">
    <source>
        <dbReference type="EMBL" id="CAG9713744.1"/>
    </source>
</evidence>
<dbReference type="EMBL" id="CAKJVE010000005">
    <property type="protein sequence ID" value="CAG9713776.1"/>
    <property type="molecule type" value="Genomic_DNA"/>
</dbReference>
<evidence type="ECO:0000313" key="6">
    <source>
        <dbReference type="EMBL" id="CAG9713776.1"/>
    </source>
</evidence>
<name>A0AA86MHD7_9CLOT</name>
<dbReference type="EMBL" id="CAKJVE010000005">
    <property type="protein sequence ID" value="CAG9713754.1"/>
    <property type="molecule type" value="Genomic_DNA"/>
</dbReference>